<sequence>MPTRTFLLLSLMLVLLLAACDSSEPLDETTPVEAVRVEDLPADPTTPDPQTGRPVGTGRYTFFSLRTGEIVLRYDEPDRSDSASTAWDLAFQGTNILINGGTSGPGQGGAVVLEVPFDEVTEAPTDDQFRVDGVDECPNGVKRAICPGSGNGWYNYDPTTHIVTPIPGRTIVVRTADGRYAKVRILSYYKGAPDPGAIDPEANPSRYYTFEYVFQLDGSRRLQ</sequence>
<feature type="signal peptide" evidence="1">
    <location>
        <begin position="1"/>
        <end position="19"/>
    </location>
</feature>
<gene>
    <name evidence="2" type="ordered locus">Rmar_1087</name>
</gene>
<dbReference type="RefSeq" id="WP_012843590.1">
    <property type="nucleotide sequence ID" value="NC_013501.1"/>
</dbReference>
<dbReference type="KEGG" id="rmr:Rmar_1087"/>
<dbReference type="OrthoDB" id="5510929at2"/>
<dbReference type="InterPro" id="IPR025921">
    <property type="entry name" value="HmuY"/>
</dbReference>
<organism evidence="2 3">
    <name type="scientific">Rhodothermus marinus (strain ATCC 43812 / DSM 4252 / R-10)</name>
    <name type="common">Rhodothermus obamensis</name>
    <dbReference type="NCBI Taxonomy" id="518766"/>
    <lineage>
        <taxon>Bacteria</taxon>
        <taxon>Pseudomonadati</taxon>
        <taxon>Rhodothermota</taxon>
        <taxon>Rhodothermia</taxon>
        <taxon>Rhodothermales</taxon>
        <taxon>Rhodothermaceae</taxon>
        <taxon>Rhodothermus</taxon>
    </lineage>
</organism>
<evidence type="ECO:0000313" key="3">
    <source>
        <dbReference type="Proteomes" id="UP000002221"/>
    </source>
</evidence>
<accession>D0MHM0</accession>
<dbReference type="STRING" id="518766.Rmar_1087"/>
<evidence type="ECO:0000313" key="2">
    <source>
        <dbReference type="EMBL" id="ACY47978.1"/>
    </source>
</evidence>
<dbReference type="EMBL" id="CP001807">
    <property type="protein sequence ID" value="ACY47978.1"/>
    <property type="molecule type" value="Genomic_DNA"/>
</dbReference>
<name>D0MHM0_RHOM4</name>
<dbReference type="AlphaFoldDB" id="D0MHM0"/>
<dbReference type="CDD" id="cd12105">
    <property type="entry name" value="HmuY"/>
    <property type="match status" value="1"/>
</dbReference>
<keyword evidence="1" id="KW-0732">Signal</keyword>
<dbReference type="PROSITE" id="PS51257">
    <property type="entry name" value="PROKAR_LIPOPROTEIN"/>
    <property type="match status" value="1"/>
</dbReference>
<proteinExistence type="predicted"/>
<protein>
    <recommendedName>
        <fullName evidence="4">HmuY protein</fullName>
    </recommendedName>
</protein>
<keyword evidence="3" id="KW-1185">Reference proteome</keyword>
<dbReference type="Proteomes" id="UP000002221">
    <property type="component" value="Chromosome"/>
</dbReference>
<reference evidence="2 3" key="1">
    <citation type="journal article" date="2009" name="Stand. Genomic Sci.">
        <title>Complete genome sequence of Rhodothermus marinus type strain (R-10).</title>
        <authorList>
            <person name="Nolan M."/>
            <person name="Tindall B.J."/>
            <person name="Pomrenke H."/>
            <person name="Lapidus A."/>
            <person name="Copeland A."/>
            <person name="Glavina Del Rio T."/>
            <person name="Lucas S."/>
            <person name="Chen F."/>
            <person name="Tice H."/>
            <person name="Cheng J.F."/>
            <person name="Saunders E."/>
            <person name="Han C."/>
            <person name="Bruce D."/>
            <person name="Goodwin L."/>
            <person name="Chain P."/>
            <person name="Pitluck S."/>
            <person name="Ovchinikova G."/>
            <person name="Pati A."/>
            <person name="Ivanova N."/>
            <person name="Mavromatis K."/>
            <person name="Chen A."/>
            <person name="Palaniappan K."/>
            <person name="Land M."/>
            <person name="Hauser L."/>
            <person name="Chang Y.J."/>
            <person name="Jeffries C.D."/>
            <person name="Brettin T."/>
            <person name="Goker M."/>
            <person name="Bristow J."/>
            <person name="Eisen J.A."/>
            <person name="Markowitz V."/>
            <person name="Hugenholtz P."/>
            <person name="Kyrpides N.C."/>
            <person name="Klenk H.P."/>
            <person name="Detter J.C."/>
        </authorList>
    </citation>
    <scope>NUCLEOTIDE SEQUENCE [LARGE SCALE GENOMIC DNA]</scope>
    <source>
        <strain evidence="3">ATCC 43812 / DSM 4252 / R-10</strain>
    </source>
</reference>
<feature type="chain" id="PRO_5003012165" description="HmuY protein" evidence="1">
    <location>
        <begin position="20"/>
        <end position="223"/>
    </location>
</feature>
<evidence type="ECO:0008006" key="4">
    <source>
        <dbReference type="Google" id="ProtNLM"/>
    </source>
</evidence>
<dbReference type="eggNOG" id="ENOG502ZBKJ">
    <property type="taxonomic scope" value="Bacteria"/>
</dbReference>
<evidence type="ECO:0000256" key="1">
    <source>
        <dbReference type="SAM" id="SignalP"/>
    </source>
</evidence>
<dbReference type="HOGENOM" id="CLU_092723_0_0_10"/>
<dbReference type="Pfam" id="PF14064">
    <property type="entry name" value="HmuY"/>
    <property type="match status" value="1"/>
</dbReference>